<evidence type="ECO:0000256" key="7">
    <source>
        <dbReference type="ARBA" id="ARBA00023136"/>
    </source>
</evidence>
<comment type="caution">
    <text evidence="10">The sequence shown here is derived from an EMBL/GenBank/DDBJ whole genome shotgun (WGS) entry which is preliminary data.</text>
</comment>
<comment type="function">
    <text evidence="8">Part of the MsrPQ system that repairs oxidized periplasmic proteins containing methionine sulfoxide residues (Met-O), using respiratory chain electrons. Thus protects these proteins from oxidative-stress damage caused by reactive species of oxygen and chlorine generated by the host defense mechanisms. MsrPQ is essential for the maintenance of envelope integrity under bleach stress, rescuing a wide series of structurally unrelated periplasmic proteins from methionine oxidation. MsrQ provides electrons for reduction to the reductase catalytic subunit MsrP, using the quinone pool of the respiratory chain.</text>
</comment>
<dbReference type="AlphaFoldDB" id="A0A1C3EKL0"/>
<dbReference type="GO" id="GO:0005886">
    <property type="term" value="C:plasma membrane"/>
    <property type="evidence" value="ECO:0007669"/>
    <property type="project" value="UniProtKB-SubCell"/>
</dbReference>
<feature type="transmembrane region" description="Helical" evidence="8">
    <location>
        <begin position="172"/>
        <end position="188"/>
    </location>
</feature>
<organism evidence="10 11">
    <name type="scientific">Veronia pacifica</name>
    <dbReference type="NCBI Taxonomy" id="1080227"/>
    <lineage>
        <taxon>Bacteria</taxon>
        <taxon>Pseudomonadati</taxon>
        <taxon>Pseudomonadota</taxon>
        <taxon>Gammaproteobacteria</taxon>
        <taxon>Vibrionales</taxon>
        <taxon>Vibrionaceae</taxon>
        <taxon>Veronia</taxon>
    </lineage>
</organism>
<comment type="similarity">
    <text evidence="8">Belongs to the MsrQ family.</text>
</comment>
<dbReference type="GO" id="GO:0016679">
    <property type="term" value="F:oxidoreductase activity, acting on diphenols and related substances as donors"/>
    <property type="evidence" value="ECO:0007669"/>
    <property type="project" value="TreeGrafter"/>
</dbReference>
<evidence type="ECO:0000313" key="11">
    <source>
        <dbReference type="Proteomes" id="UP000094936"/>
    </source>
</evidence>
<keyword evidence="11" id="KW-1185">Reference proteome</keyword>
<protein>
    <recommendedName>
        <fullName evidence="8">Protein-methionine-sulfoxide reductase heme-binding subunit MsrQ</fullName>
    </recommendedName>
    <alternativeName>
        <fullName evidence="8">Flavocytochrome MsrQ</fullName>
    </alternativeName>
</protein>
<dbReference type="STRING" id="1080227.A8L45_09110"/>
<keyword evidence="7 8" id="KW-0472">Membrane</keyword>
<comment type="subcellular location">
    <subcellularLocation>
        <location evidence="8">Cell membrane</location>
        <topology evidence="8">Multi-pass membrane protein</topology>
    </subcellularLocation>
    <subcellularLocation>
        <location evidence="1">Membrane</location>
        <topology evidence="1">Multi-pass membrane protein</topology>
    </subcellularLocation>
</comment>
<keyword evidence="4 8" id="KW-0812">Transmembrane</keyword>
<feature type="transmembrane region" description="Helical" evidence="8">
    <location>
        <begin position="118"/>
        <end position="137"/>
    </location>
</feature>
<evidence type="ECO:0000259" key="9">
    <source>
        <dbReference type="Pfam" id="PF01794"/>
    </source>
</evidence>
<evidence type="ECO:0000256" key="3">
    <source>
        <dbReference type="ARBA" id="ARBA00022617"/>
    </source>
</evidence>
<feature type="domain" description="Ferric oxidoreductase" evidence="9">
    <location>
        <begin position="47"/>
        <end position="160"/>
    </location>
</feature>
<evidence type="ECO:0000256" key="4">
    <source>
        <dbReference type="ARBA" id="ARBA00022692"/>
    </source>
</evidence>
<feature type="transmembrane region" description="Helical" evidence="8">
    <location>
        <begin position="80"/>
        <end position="98"/>
    </location>
</feature>
<comment type="cofactor">
    <cofactor evidence="8">
        <name>heme b</name>
        <dbReference type="ChEBI" id="CHEBI:60344"/>
    </cofactor>
    <text evidence="8">Binds 1 heme b (iron(II)-protoporphyrin IX) group per subunit.</text>
</comment>
<keyword evidence="6 8" id="KW-0408">Iron</keyword>
<keyword evidence="8" id="KW-0288">FMN</keyword>
<dbReference type="PANTHER" id="PTHR36964">
    <property type="entry name" value="PROTEIN-METHIONINE-SULFOXIDE REDUCTASE HEME-BINDING SUBUNIT MSRQ"/>
    <property type="match status" value="1"/>
</dbReference>
<reference evidence="10 11" key="1">
    <citation type="submission" date="2016-05" db="EMBL/GenBank/DDBJ databases">
        <title>Genomic Taxonomy of the Vibrionaceae.</title>
        <authorList>
            <person name="Gomez-Gil B."/>
            <person name="Enciso-Ibarra J."/>
        </authorList>
    </citation>
    <scope>NUCLEOTIDE SEQUENCE [LARGE SCALE GENOMIC DNA]</scope>
    <source>
        <strain evidence="10 11">CAIM 1920</strain>
    </source>
</reference>
<comment type="cofactor">
    <cofactor evidence="8">
        <name>FMN</name>
        <dbReference type="ChEBI" id="CHEBI:58210"/>
    </cofactor>
    <text evidence="8">Binds 1 FMN per subunit.</text>
</comment>
<evidence type="ECO:0000256" key="2">
    <source>
        <dbReference type="ARBA" id="ARBA00022448"/>
    </source>
</evidence>
<dbReference type="GO" id="GO:0046872">
    <property type="term" value="F:metal ion binding"/>
    <property type="evidence" value="ECO:0007669"/>
    <property type="project" value="UniProtKB-KW"/>
</dbReference>
<dbReference type="InterPro" id="IPR022837">
    <property type="entry name" value="MsrQ-like"/>
</dbReference>
<evidence type="ECO:0000313" key="10">
    <source>
        <dbReference type="EMBL" id="ODA33778.1"/>
    </source>
</evidence>
<comment type="subunit">
    <text evidence="8">Heterodimer of a catalytic subunit (MsrP) and a heme-binding subunit (MsrQ).</text>
</comment>
<keyword evidence="2 8" id="KW-0813">Transport</keyword>
<evidence type="ECO:0000256" key="8">
    <source>
        <dbReference type="HAMAP-Rule" id="MF_01207"/>
    </source>
</evidence>
<feature type="transmembrane region" description="Helical" evidence="8">
    <location>
        <begin position="20"/>
        <end position="37"/>
    </location>
</feature>
<dbReference type="HAMAP" id="MF_01207">
    <property type="entry name" value="MsrQ"/>
    <property type="match status" value="1"/>
</dbReference>
<dbReference type="InterPro" id="IPR013130">
    <property type="entry name" value="Fe3_Rdtase_TM_dom"/>
</dbReference>
<proteinExistence type="inferred from homology"/>
<dbReference type="OrthoDB" id="9788328at2"/>
<keyword evidence="8" id="KW-0249">Electron transport</keyword>
<dbReference type="GO" id="GO:0020037">
    <property type="term" value="F:heme binding"/>
    <property type="evidence" value="ECO:0007669"/>
    <property type="project" value="UniProtKB-UniRule"/>
</dbReference>
<evidence type="ECO:0000256" key="6">
    <source>
        <dbReference type="ARBA" id="ARBA00023004"/>
    </source>
</evidence>
<keyword evidence="5 8" id="KW-1133">Transmembrane helix</keyword>
<feature type="transmembrane region" description="Helical" evidence="8">
    <location>
        <begin position="49"/>
        <end position="68"/>
    </location>
</feature>
<feature type="transmembrane region" description="Helical" evidence="8">
    <location>
        <begin position="149"/>
        <end position="166"/>
    </location>
</feature>
<evidence type="ECO:0000256" key="1">
    <source>
        <dbReference type="ARBA" id="ARBA00004141"/>
    </source>
</evidence>
<accession>A0A1C3EKL0</accession>
<keyword evidence="3 8" id="KW-0349">Heme</keyword>
<dbReference type="GO" id="GO:0030091">
    <property type="term" value="P:protein repair"/>
    <property type="evidence" value="ECO:0007669"/>
    <property type="project" value="UniProtKB-UniRule"/>
</dbReference>
<dbReference type="GO" id="GO:0009055">
    <property type="term" value="F:electron transfer activity"/>
    <property type="evidence" value="ECO:0007669"/>
    <property type="project" value="UniProtKB-UniRule"/>
</dbReference>
<name>A0A1C3EKL0_9GAMM</name>
<keyword evidence="8" id="KW-1003">Cell membrane</keyword>
<dbReference type="Pfam" id="PF01794">
    <property type="entry name" value="Ferric_reduct"/>
    <property type="match status" value="1"/>
</dbReference>
<dbReference type="EMBL" id="LYBM01000013">
    <property type="protein sequence ID" value="ODA33778.1"/>
    <property type="molecule type" value="Genomic_DNA"/>
</dbReference>
<dbReference type="Proteomes" id="UP000094936">
    <property type="component" value="Unassembled WGS sequence"/>
</dbReference>
<keyword evidence="8" id="KW-0285">Flavoprotein</keyword>
<sequence>MRVTQRHVIILKTLLHLIQAYFLVQLVTLTLGGGFGADPVEGLTKYTGIAALNSLVVSLVIGPATRFYRMGLMIRLRRPAGIYSFVWASLHLAVYAFLDLGLNVSLLISEIVERPYLTVGFVVWLVLLALTVTSTQAIQRKLGRRWQTLHNWVYLAAALAPIHFYWSSKSELIEPGIYLVISAALLLLRRRNVKMWIQSVLSPLQRLIYHTRAKAE</sequence>
<dbReference type="RefSeq" id="WP_068901460.1">
    <property type="nucleotide sequence ID" value="NZ_JBHUIF010000015.1"/>
</dbReference>
<dbReference type="PANTHER" id="PTHR36964:SF1">
    <property type="entry name" value="PROTEIN-METHIONINE-SULFOXIDE REDUCTASE HEME-BINDING SUBUNIT MSRQ"/>
    <property type="match status" value="1"/>
</dbReference>
<evidence type="ECO:0000256" key="5">
    <source>
        <dbReference type="ARBA" id="ARBA00022989"/>
    </source>
</evidence>
<keyword evidence="8" id="KW-0479">Metal-binding</keyword>
<gene>
    <name evidence="8" type="primary">msrQ</name>
    <name evidence="10" type="ORF">A8L45_09110</name>
</gene>
<dbReference type="GO" id="GO:0010181">
    <property type="term" value="F:FMN binding"/>
    <property type="evidence" value="ECO:0007669"/>
    <property type="project" value="UniProtKB-UniRule"/>
</dbReference>